<dbReference type="KEGG" id="bml:BMA10229_A0530"/>
<organism evidence="1 2">
    <name type="scientific">Burkholderia mallei (strain NCTC 10229)</name>
    <dbReference type="NCBI Taxonomy" id="412022"/>
    <lineage>
        <taxon>Bacteria</taxon>
        <taxon>Pseudomonadati</taxon>
        <taxon>Pseudomonadota</taxon>
        <taxon>Betaproteobacteria</taxon>
        <taxon>Burkholderiales</taxon>
        <taxon>Burkholderiaceae</taxon>
        <taxon>Burkholderia</taxon>
        <taxon>pseudomallei group</taxon>
    </lineage>
</organism>
<proteinExistence type="predicted"/>
<dbReference type="Proteomes" id="UP000002283">
    <property type="component" value="Chromosome I"/>
</dbReference>
<protein>
    <submittedName>
        <fullName evidence="1">Uncharacterized protein</fullName>
    </submittedName>
</protein>
<evidence type="ECO:0000313" key="2">
    <source>
        <dbReference type="Proteomes" id="UP000002283"/>
    </source>
</evidence>
<name>A2S3K9_BURM9</name>
<reference evidence="1 2" key="1">
    <citation type="submission" date="2007-01" db="EMBL/GenBank/DDBJ databases">
        <authorList>
            <person name="DeShazer D."/>
            <person name="Woods D.E."/>
            <person name="Nierman W.C."/>
        </authorList>
    </citation>
    <scope>NUCLEOTIDE SEQUENCE [LARGE SCALE GENOMIC DNA]</scope>
    <source>
        <strain evidence="1 2">NCTC 10229</strain>
    </source>
</reference>
<dbReference type="HOGENOM" id="CLU_3197073_0_0_4"/>
<sequence length="45" mass="4969">MSRRPAHRPAGSRRASRMREAAAMAIEAAFVTRLSFAPATRRISV</sequence>
<dbReference type="EMBL" id="CP000546">
    <property type="protein sequence ID" value="ABN00758.1"/>
    <property type="molecule type" value="Genomic_DNA"/>
</dbReference>
<evidence type="ECO:0000313" key="1">
    <source>
        <dbReference type="EMBL" id="ABN00758.1"/>
    </source>
</evidence>
<dbReference type="AlphaFoldDB" id="A2S3K9"/>
<gene>
    <name evidence="1" type="ordered locus">BMA10229_A0530</name>
</gene>
<accession>A2S3K9</accession>